<dbReference type="RefSeq" id="WP_125137294.1">
    <property type="nucleotide sequence ID" value="NZ_LR130778.1"/>
</dbReference>
<dbReference type="Pfam" id="PF01627">
    <property type="entry name" value="Hpt"/>
    <property type="match status" value="1"/>
</dbReference>
<dbReference type="KEGG" id="cbar:PATL70BA_2218"/>
<evidence type="ECO:0000256" key="1">
    <source>
        <dbReference type="PROSITE-ProRule" id="PRU00110"/>
    </source>
</evidence>
<keyword evidence="1" id="KW-0597">Phosphoprotein</keyword>
<dbReference type="EMBL" id="LR130778">
    <property type="protein sequence ID" value="VDN48108.1"/>
    <property type="molecule type" value="Genomic_DNA"/>
</dbReference>
<dbReference type="AlphaFoldDB" id="A0A3P7PGV4"/>
<dbReference type="PROSITE" id="PS50894">
    <property type="entry name" value="HPT"/>
    <property type="match status" value="1"/>
</dbReference>
<dbReference type="GO" id="GO:0000160">
    <property type="term" value="P:phosphorelay signal transduction system"/>
    <property type="evidence" value="ECO:0007669"/>
    <property type="project" value="InterPro"/>
</dbReference>
<dbReference type="OrthoDB" id="1669200at2"/>
<evidence type="ECO:0000313" key="3">
    <source>
        <dbReference type="EMBL" id="VDN48108.1"/>
    </source>
</evidence>
<proteinExistence type="predicted"/>
<evidence type="ECO:0000313" key="4">
    <source>
        <dbReference type="Proteomes" id="UP000279029"/>
    </source>
</evidence>
<feature type="domain" description="HPt" evidence="2">
    <location>
        <begin position="4"/>
        <end position="106"/>
    </location>
</feature>
<reference evidence="3 4" key="1">
    <citation type="submission" date="2018-09" db="EMBL/GenBank/DDBJ databases">
        <authorList>
            <person name="Postec A."/>
        </authorList>
    </citation>
    <scope>NUCLEOTIDE SEQUENCE [LARGE SCALE GENOMIC DNA]</scope>
    <source>
        <strain evidence="3">70B-A</strain>
    </source>
</reference>
<evidence type="ECO:0000259" key="2">
    <source>
        <dbReference type="PROSITE" id="PS50894"/>
    </source>
</evidence>
<keyword evidence="4" id="KW-1185">Reference proteome</keyword>
<dbReference type="Gene3D" id="1.20.120.160">
    <property type="entry name" value="HPT domain"/>
    <property type="match status" value="1"/>
</dbReference>
<accession>A0A3P7PGV4</accession>
<name>A0A3P7PGV4_9FIRM</name>
<gene>
    <name evidence="3" type="ORF">PATL70BA_2218</name>
</gene>
<feature type="modified residue" description="Phosphohistidine" evidence="1">
    <location>
        <position position="43"/>
    </location>
</feature>
<protein>
    <recommendedName>
        <fullName evidence="2">HPt domain-containing protein</fullName>
    </recommendedName>
</protein>
<dbReference type="SUPFAM" id="SSF47226">
    <property type="entry name" value="Histidine-containing phosphotransfer domain, HPT domain"/>
    <property type="match status" value="1"/>
</dbReference>
<dbReference type="InterPro" id="IPR036641">
    <property type="entry name" value="HPT_dom_sf"/>
</dbReference>
<dbReference type="InterPro" id="IPR008207">
    <property type="entry name" value="Sig_transdc_His_kin_Hpt_dom"/>
</dbReference>
<organism evidence="3 4">
    <name type="scientific">Petrocella atlantisensis</name>
    <dbReference type="NCBI Taxonomy" id="2173034"/>
    <lineage>
        <taxon>Bacteria</taxon>
        <taxon>Bacillati</taxon>
        <taxon>Bacillota</taxon>
        <taxon>Clostridia</taxon>
        <taxon>Lachnospirales</taxon>
        <taxon>Vallitaleaceae</taxon>
        <taxon>Petrocella</taxon>
    </lineage>
</organism>
<sequence>MGGSKALFDTLIDGFYNQYRHVDKDIKKLLETGNQEDARLLAHSIKGLSGNLGAMELVEKSKALEVAIEADLDTKASDLKAFSKALKDVLEEIVVLLDAVEATYKE</sequence>
<dbReference type="Proteomes" id="UP000279029">
    <property type="component" value="Chromosome"/>
</dbReference>